<evidence type="ECO:0000313" key="3">
    <source>
        <dbReference type="Proteomes" id="UP000051888"/>
    </source>
</evidence>
<dbReference type="InterPro" id="IPR013655">
    <property type="entry name" value="PAS_fold_3"/>
</dbReference>
<dbReference type="RefSeq" id="WP_055738760.1">
    <property type="nucleotide sequence ID" value="NZ_JAAIWL010000004.1"/>
</dbReference>
<dbReference type="Pfam" id="PF00990">
    <property type="entry name" value="GGDEF"/>
    <property type="match status" value="1"/>
</dbReference>
<comment type="caution">
    <text evidence="2">The sequence shown here is derived from an EMBL/GenBank/DDBJ whole genome shotgun (WGS) entry which is preliminary data.</text>
</comment>
<dbReference type="InterPro" id="IPR035965">
    <property type="entry name" value="PAS-like_dom_sf"/>
</dbReference>
<dbReference type="NCBIfam" id="TIGR00229">
    <property type="entry name" value="sensory_box"/>
    <property type="match status" value="1"/>
</dbReference>
<dbReference type="PATRIC" id="fig|157838.3.peg.1254"/>
<reference evidence="2 3" key="1">
    <citation type="submission" date="2015-09" db="EMBL/GenBank/DDBJ databases">
        <title>Genome sequencing project for genomic taxonomy and phylogenomics of Bacillus-like bacteria.</title>
        <authorList>
            <person name="Liu B."/>
            <person name="Wang J."/>
            <person name="Zhu Y."/>
            <person name="Liu G."/>
            <person name="Chen Q."/>
            <person name="Chen Z."/>
            <person name="Lan J."/>
            <person name="Che J."/>
            <person name="Ge C."/>
            <person name="Shi H."/>
            <person name="Pan Z."/>
            <person name="Liu X."/>
        </authorList>
    </citation>
    <scope>NUCLEOTIDE SEQUENCE [LARGE SCALE GENOMIC DNA]</scope>
    <source>
        <strain evidence="2 3">LMG 18435</strain>
    </source>
</reference>
<dbReference type="SUPFAM" id="SSF55073">
    <property type="entry name" value="Nucleotide cyclase"/>
    <property type="match status" value="1"/>
</dbReference>
<dbReference type="AlphaFoldDB" id="A0A0Q3WV78"/>
<dbReference type="PANTHER" id="PTHR44757:SF2">
    <property type="entry name" value="BIOFILM ARCHITECTURE MAINTENANCE PROTEIN MBAA"/>
    <property type="match status" value="1"/>
</dbReference>
<evidence type="ECO:0000259" key="1">
    <source>
        <dbReference type="PROSITE" id="PS50887"/>
    </source>
</evidence>
<dbReference type="InterPro" id="IPR001610">
    <property type="entry name" value="PAC"/>
</dbReference>
<dbReference type="InterPro" id="IPR000160">
    <property type="entry name" value="GGDEF_dom"/>
</dbReference>
<dbReference type="Proteomes" id="UP000051888">
    <property type="component" value="Unassembled WGS sequence"/>
</dbReference>
<dbReference type="SUPFAM" id="SSF55785">
    <property type="entry name" value="PYP-like sensor domain (PAS domain)"/>
    <property type="match status" value="1"/>
</dbReference>
<dbReference type="InterPro" id="IPR043128">
    <property type="entry name" value="Rev_trsase/Diguanyl_cyclase"/>
</dbReference>
<dbReference type="Pfam" id="PF08447">
    <property type="entry name" value="PAS_3"/>
    <property type="match status" value="1"/>
</dbReference>
<name>A0A0Q3WV78_9BACI</name>
<dbReference type="EMBL" id="LJJC01000004">
    <property type="protein sequence ID" value="KQL53043.1"/>
    <property type="molecule type" value="Genomic_DNA"/>
</dbReference>
<dbReference type="Gene3D" id="3.30.450.20">
    <property type="entry name" value="PAS domain"/>
    <property type="match status" value="1"/>
</dbReference>
<feature type="domain" description="GGDEF" evidence="1">
    <location>
        <begin position="191"/>
        <end position="319"/>
    </location>
</feature>
<dbReference type="SMART" id="SM00267">
    <property type="entry name" value="GGDEF"/>
    <property type="match status" value="1"/>
</dbReference>
<dbReference type="CDD" id="cd01949">
    <property type="entry name" value="GGDEF"/>
    <property type="match status" value="1"/>
</dbReference>
<protein>
    <recommendedName>
        <fullName evidence="1">GGDEF domain-containing protein</fullName>
    </recommendedName>
</protein>
<dbReference type="PANTHER" id="PTHR44757">
    <property type="entry name" value="DIGUANYLATE CYCLASE DGCP"/>
    <property type="match status" value="1"/>
</dbReference>
<organism evidence="2 3">
    <name type="scientific">Heyndrickxia shackletonii</name>
    <dbReference type="NCBI Taxonomy" id="157838"/>
    <lineage>
        <taxon>Bacteria</taxon>
        <taxon>Bacillati</taxon>
        <taxon>Bacillota</taxon>
        <taxon>Bacilli</taxon>
        <taxon>Bacillales</taxon>
        <taxon>Bacillaceae</taxon>
        <taxon>Heyndrickxia</taxon>
    </lineage>
</organism>
<evidence type="ECO:0000313" key="2">
    <source>
        <dbReference type="EMBL" id="KQL53043.1"/>
    </source>
</evidence>
<dbReference type="InterPro" id="IPR052155">
    <property type="entry name" value="Biofilm_reg_signaling"/>
</dbReference>
<dbReference type="InterPro" id="IPR029787">
    <property type="entry name" value="Nucleotide_cyclase"/>
</dbReference>
<dbReference type="Gene3D" id="3.30.70.270">
    <property type="match status" value="1"/>
</dbReference>
<dbReference type="NCBIfam" id="TIGR00254">
    <property type="entry name" value="GGDEF"/>
    <property type="match status" value="1"/>
</dbReference>
<proteinExistence type="predicted"/>
<accession>A0A0Q3WV78</accession>
<gene>
    <name evidence="2" type="ORF">AN964_05635</name>
</gene>
<dbReference type="PROSITE" id="PS50887">
    <property type="entry name" value="GGDEF"/>
    <property type="match status" value="1"/>
</dbReference>
<dbReference type="InterPro" id="IPR000014">
    <property type="entry name" value="PAS"/>
</dbReference>
<dbReference type="STRING" id="157838.AN964_05635"/>
<keyword evidence="3" id="KW-1185">Reference proteome</keyword>
<sequence length="319" mass="37678">MLGFCLGILGLILGVIYSEPIKRIVWKGYNERTKNEKRIYQLVESSKDIIYYCEIKPQFKYRYLSPAIDEILRPNLSKDSLKNPYITFEIVHPDDYHLVEKKIAGKMDYNKPIIVRWRDVHGDYKWFEEFATPIYENGEIVALHGIIRNIDEKMMAQKELEYKVEHDPLTGIYNRAFFEKQKKLYNEDLDESVGIVLCDLDELKWMNDNFGHQMGDKLIIQTSKLLNKFSNENSMVIRIGGDEFAFLVIKTNELSLQHLSEQIKKEVMEYNEKHPHFMMKMSIGYAFEASSIGKMEELFTHADQKMYQDKNNRKPVFAR</sequence>
<dbReference type="OrthoDB" id="9759607at2"/>
<dbReference type="SMART" id="SM00086">
    <property type="entry name" value="PAC"/>
    <property type="match status" value="1"/>
</dbReference>